<name>J7RAB0_HUIN7</name>
<dbReference type="Proteomes" id="UP000006310">
    <property type="component" value="Chromosome 9"/>
</dbReference>
<dbReference type="PANTHER" id="PTHR47803">
    <property type="entry name" value="TRNA-SPECIFIC ADENOSINE DEAMINASE 1"/>
    <property type="match status" value="1"/>
</dbReference>
<dbReference type="InterPro" id="IPR002466">
    <property type="entry name" value="A_deamin"/>
</dbReference>
<dbReference type="EMBL" id="HE978322">
    <property type="protein sequence ID" value="CCK71815.1"/>
    <property type="molecule type" value="Genomic_DNA"/>
</dbReference>
<proteinExistence type="predicted"/>
<dbReference type="PANTHER" id="PTHR47803:SF1">
    <property type="entry name" value="TRNA-SPECIFIC ADENOSINE DEAMINASE 1"/>
    <property type="match status" value="1"/>
</dbReference>
<dbReference type="Pfam" id="PF02137">
    <property type="entry name" value="A_deamin"/>
    <property type="match status" value="1"/>
</dbReference>
<reference evidence="2 3" key="1">
    <citation type="journal article" date="2011" name="Proc. Natl. Acad. Sci. U.S.A.">
        <title>Evolutionary erosion of yeast sex chromosomes by mating-type switching accidents.</title>
        <authorList>
            <person name="Gordon J.L."/>
            <person name="Armisen D."/>
            <person name="Proux-Wera E."/>
            <person name="Oheigeartaigh S.S."/>
            <person name="Byrne K.P."/>
            <person name="Wolfe K.H."/>
        </authorList>
    </citation>
    <scope>NUCLEOTIDE SEQUENCE [LARGE SCALE GENOMIC DNA]</scope>
    <source>
        <strain evidence="3">ATCC MYA-139 / BCRC 22969 / CBS 8797 / CCRC 22969 / KCTC 17520 / NBRC 10181 / NCYC 3082</strain>
    </source>
</reference>
<dbReference type="GeneID" id="34527558"/>
<evidence type="ECO:0000313" key="3">
    <source>
        <dbReference type="Proteomes" id="UP000006310"/>
    </source>
</evidence>
<gene>
    <name evidence="2" type="primary">KNAG0I00240</name>
    <name evidence="2" type="ordered locus">KNAG_0I00240</name>
</gene>
<dbReference type="eggNOG" id="KOG2777">
    <property type="taxonomic scope" value="Eukaryota"/>
</dbReference>
<feature type="domain" description="A to I editase" evidence="1">
    <location>
        <begin position="57"/>
        <end position="261"/>
    </location>
</feature>
<dbReference type="OrthoDB" id="10268011at2759"/>
<dbReference type="GO" id="GO:0043829">
    <property type="term" value="F:tRNA-specific adenosine-37 deaminase activity"/>
    <property type="evidence" value="ECO:0007669"/>
    <property type="project" value="EnsemblFungi"/>
</dbReference>
<dbReference type="InterPro" id="IPR042935">
    <property type="entry name" value="Tad1"/>
</dbReference>
<dbReference type="KEGG" id="kng:KNAG_0I00240"/>
<dbReference type="RefSeq" id="XP_022466060.1">
    <property type="nucleotide sequence ID" value="XM_022609690.1"/>
</dbReference>
<dbReference type="GO" id="GO:0002100">
    <property type="term" value="P:tRNA wobble adenosine to inosine editing"/>
    <property type="evidence" value="ECO:0007669"/>
    <property type="project" value="InterPro"/>
</dbReference>
<dbReference type="HOGENOM" id="CLU_005382_5_0_1"/>
<dbReference type="OMA" id="KILHDCH"/>
<dbReference type="AlphaFoldDB" id="J7RAB0"/>
<accession>J7RAB0</accession>
<protein>
    <recommendedName>
        <fullName evidence="1">A to I editase domain-containing protein</fullName>
    </recommendedName>
</protein>
<dbReference type="PROSITE" id="PS50141">
    <property type="entry name" value="A_DEAMIN_EDITASE"/>
    <property type="match status" value="1"/>
</dbReference>
<reference evidence="3" key="2">
    <citation type="submission" date="2012-08" db="EMBL/GenBank/DDBJ databases">
        <title>Genome sequence of Kazachstania naganishii.</title>
        <authorList>
            <person name="Gordon J.L."/>
            <person name="Armisen D."/>
            <person name="Proux-Wera E."/>
            <person name="OhEigeartaigh S.S."/>
            <person name="Byrne K.P."/>
            <person name="Wolfe K.H."/>
        </authorList>
    </citation>
    <scope>NUCLEOTIDE SEQUENCE [LARGE SCALE GENOMIC DNA]</scope>
    <source>
        <strain evidence="3">ATCC MYA-139 / BCRC 22969 / CBS 8797 / CCRC 22969 / KCTC 17520 / NBRC 10181 / NCYC 3082</strain>
    </source>
</reference>
<sequence>MTDLLGNEIADLVYSEYDRLSTSSKPAVRSNGTKEWTILSGLVAVPLHPGPQLRLISLTTGVKATPNQDLERSQGRVLHDCHAEILALRGFNYVLLRQMQAARNNDRCDLILPGIQDTNKFRLNPEYQLALFISRLPCGDGSMNSLQEQGGLGQDTNGIDDDDPVQYIDPNNRSLLRGRFNYAKKGCVRTKPGRMDSKITYSKSCSDKLCCHQATSILNACTWPLIEEAVYIDYLIVPNISASDRNALERCFTTRLSSATFPVHKMQILSCGQSFADDQQDEDEQPSSISCVKLYITEGETLEQAVLSGIRNGFFTKVSKPLRNNCETAVSRLSQWRLFCTLNPEASNKYTSYRDFKSKLVPRAELITRTRSLLTNGQPWIPTCSDDFNTC</sequence>
<evidence type="ECO:0000259" key="1">
    <source>
        <dbReference type="PROSITE" id="PS50141"/>
    </source>
</evidence>
<dbReference type="STRING" id="1071383.J7RAB0"/>
<evidence type="ECO:0000313" key="2">
    <source>
        <dbReference type="EMBL" id="CCK71815.1"/>
    </source>
</evidence>
<dbReference type="GO" id="GO:0003723">
    <property type="term" value="F:RNA binding"/>
    <property type="evidence" value="ECO:0007669"/>
    <property type="project" value="InterPro"/>
</dbReference>
<dbReference type="SMART" id="SM00552">
    <property type="entry name" value="ADEAMc"/>
    <property type="match status" value="1"/>
</dbReference>
<keyword evidence="3" id="KW-1185">Reference proteome</keyword>
<organism evidence="2 3">
    <name type="scientific">Huiozyma naganishii (strain ATCC MYA-139 / BCRC 22969 / CBS 8797 / KCTC 17520 / NBRC 10181 / NCYC 3082 / Yp74L-3)</name>
    <name type="common">Yeast</name>
    <name type="synonym">Kazachstania naganishii</name>
    <dbReference type="NCBI Taxonomy" id="1071383"/>
    <lineage>
        <taxon>Eukaryota</taxon>
        <taxon>Fungi</taxon>
        <taxon>Dikarya</taxon>
        <taxon>Ascomycota</taxon>
        <taxon>Saccharomycotina</taxon>
        <taxon>Saccharomycetes</taxon>
        <taxon>Saccharomycetales</taxon>
        <taxon>Saccharomycetaceae</taxon>
        <taxon>Huiozyma</taxon>
    </lineage>
</organism>